<dbReference type="RefSeq" id="WP_114066025.1">
    <property type="nucleotide sequence ID" value="NZ_CP030850.1"/>
</dbReference>
<feature type="domain" description="SusD-like N-terminal" evidence="7">
    <location>
        <begin position="23"/>
        <end position="253"/>
    </location>
</feature>
<name>A0A344TF18_9BACT</name>
<dbReference type="Pfam" id="PF14322">
    <property type="entry name" value="SusD-like_3"/>
    <property type="match status" value="1"/>
</dbReference>
<accession>A0A344TF18</accession>
<dbReference type="OrthoDB" id="1080118at2"/>
<dbReference type="SUPFAM" id="SSF48452">
    <property type="entry name" value="TPR-like"/>
    <property type="match status" value="1"/>
</dbReference>
<comment type="similarity">
    <text evidence="2">Belongs to the SusD family.</text>
</comment>
<dbReference type="EMBL" id="CP030850">
    <property type="protein sequence ID" value="AXE17239.1"/>
    <property type="molecule type" value="Genomic_DNA"/>
</dbReference>
<evidence type="ECO:0000313" key="8">
    <source>
        <dbReference type="EMBL" id="AXE17239.1"/>
    </source>
</evidence>
<evidence type="ECO:0000256" key="5">
    <source>
        <dbReference type="ARBA" id="ARBA00023237"/>
    </source>
</evidence>
<evidence type="ECO:0000259" key="7">
    <source>
        <dbReference type="Pfam" id="PF14322"/>
    </source>
</evidence>
<dbReference type="InterPro" id="IPR033985">
    <property type="entry name" value="SusD-like_N"/>
</dbReference>
<keyword evidence="9" id="KW-1185">Reference proteome</keyword>
<organism evidence="8 9">
    <name type="scientific">Runella rosea</name>
    <dbReference type="NCBI Taxonomy" id="2259595"/>
    <lineage>
        <taxon>Bacteria</taxon>
        <taxon>Pseudomonadati</taxon>
        <taxon>Bacteroidota</taxon>
        <taxon>Cytophagia</taxon>
        <taxon>Cytophagales</taxon>
        <taxon>Spirosomataceae</taxon>
        <taxon>Runella</taxon>
    </lineage>
</organism>
<evidence type="ECO:0000259" key="6">
    <source>
        <dbReference type="Pfam" id="PF07980"/>
    </source>
</evidence>
<keyword evidence="3" id="KW-0732">Signal</keyword>
<dbReference type="Gene3D" id="1.25.40.390">
    <property type="match status" value="1"/>
</dbReference>
<dbReference type="InterPro" id="IPR012944">
    <property type="entry name" value="SusD_RagB_dom"/>
</dbReference>
<protein>
    <submittedName>
        <fullName evidence="8">RagB/SusD family nutrient uptake outer membrane protein</fullName>
    </submittedName>
</protein>
<proteinExistence type="inferred from homology"/>
<reference evidence="8 9" key="1">
    <citation type="submission" date="2018-07" db="EMBL/GenBank/DDBJ databases">
        <title>Genome sequencing of Runella.</title>
        <authorList>
            <person name="Baek M.-G."/>
            <person name="Yi H."/>
        </authorList>
    </citation>
    <scope>NUCLEOTIDE SEQUENCE [LARGE SCALE GENOMIC DNA]</scope>
    <source>
        <strain evidence="8 9">HYN0085</strain>
    </source>
</reference>
<dbReference type="InterPro" id="IPR011990">
    <property type="entry name" value="TPR-like_helical_dom_sf"/>
</dbReference>
<evidence type="ECO:0000256" key="1">
    <source>
        <dbReference type="ARBA" id="ARBA00004442"/>
    </source>
</evidence>
<dbReference type="Proteomes" id="UP000251993">
    <property type="component" value="Chromosome"/>
</dbReference>
<dbReference type="PROSITE" id="PS51257">
    <property type="entry name" value="PROKAR_LIPOPROTEIN"/>
    <property type="match status" value="1"/>
</dbReference>
<dbReference type="Pfam" id="PF07980">
    <property type="entry name" value="SusD_RagB"/>
    <property type="match status" value="1"/>
</dbReference>
<evidence type="ECO:0000256" key="3">
    <source>
        <dbReference type="ARBA" id="ARBA00022729"/>
    </source>
</evidence>
<gene>
    <name evidence="8" type="ORF">DR864_05575</name>
</gene>
<evidence type="ECO:0000313" key="9">
    <source>
        <dbReference type="Proteomes" id="UP000251993"/>
    </source>
</evidence>
<comment type="subcellular location">
    <subcellularLocation>
        <location evidence="1">Cell outer membrane</location>
    </subcellularLocation>
</comment>
<feature type="domain" description="RagB/SusD" evidence="6">
    <location>
        <begin position="384"/>
        <end position="545"/>
    </location>
</feature>
<evidence type="ECO:0000256" key="4">
    <source>
        <dbReference type="ARBA" id="ARBA00023136"/>
    </source>
</evidence>
<keyword evidence="4" id="KW-0472">Membrane</keyword>
<evidence type="ECO:0000256" key="2">
    <source>
        <dbReference type="ARBA" id="ARBA00006275"/>
    </source>
</evidence>
<dbReference type="KEGG" id="run:DR864_05575"/>
<sequence length="546" mass="60743">MKKTYSIMGMIAVAIGSVSCDKYLDEVSSKTLIQAQNVRTVQELDILMTGAYSGIAREVAFGGNALVIGETFGDLVAVNNVNYRNSPSRSSRVYTWTHREEDYGYQAEFLQWSTFGLNNANNVLEILQSNQVQTPGEADPRKDINLQKGRIEGDARFVRALCIFEQTRLIGYPWGHTPDNSHPGPVGNYKSVSEFGDLAYPRLSVKAAYDSVLNDLRIAERLLPENYNPAQHLPDMQPRANKYAALALMARVYWQQDNVDSCLAVCNRLLGQGNANRFPLVPGNQMLAQLFQRTGILPSTNSANRDEVIFELVNVVGRNSRTTNGAPLRTHYTLQSVYTAAQLANVNNLTSGPNLRMSQRFKTLADFDRQRDLRYRTLLDTTQATTAATAWNSPNRLWFSKKWGSLGTANLGPVQGVNSNIVLFRSAEFLLMRAEMNQRKGNTALALADLNAVRTRAGLAALTSAPANLLEEIRTEFVRETFSEGNRIHNIKRLKQPLNPGDRPASPSGVDCALGNCNEVPWNSRLLVFLVPQTMIDRNPLLVQND</sequence>
<dbReference type="GO" id="GO:0009279">
    <property type="term" value="C:cell outer membrane"/>
    <property type="evidence" value="ECO:0007669"/>
    <property type="project" value="UniProtKB-SubCell"/>
</dbReference>
<keyword evidence="5" id="KW-0998">Cell outer membrane</keyword>
<dbReference type="AlphaFoldDB" id="A0A344TF18"/>